<protein>
    <submittedName>
        <fullName evidence="2">Uncharacterized protein</fullName>
    </submittedName>
</protein>
<accession>A0A091RQZ6</accession>
<name>A0A091RQZ6_NESNO</name>
<sequence>DRETTKPYPHSSVEDEGGEEAKKSIVKEDRGKKKKRRPADKRDPREKMSDSDDLLFVSRREIKQRGRNSLPRNEEEFRASSFSTSSSWSSSKHQTPQPQSASTPSLPTHPCCLHSPEAENPL</sequence>
<feature type="non-terminal residue" evidence="2">
    <location>
        <position position="122"/>
    </location>
</feature>
<evidence type="ECO:0000313" key="2">
    <source>
        <dbReference type="EMBL" id="KFQ44544.1"/>
    </source>
</evidence>
<feature type="compositionally biased region" description="Polar residues" evidence="1">
    <location>
        <begin position="92"/>
        <end position="106"/>
    </location>
</feature>
<feature type="region of interest" description="Disordered" evidence="1">
    <location>
        <begin position="1"/>
        <end position="122"/>
    </location>
</feature>
<dbReference type="EMBL" id="KK929673">
    <property type="protein sequence ID" value="KFQ44544.1"/>
    <property type="molecule type" value="Genomic_DNA"/>
</dbReference>
<evidence type="ECO:0000313" key="3">
    <source>
        <dbReference type="Proteomes" id="UP000053840"/>
    </source>
</evidence>
<feature type="non-terminal residue" evidence="2">
    <location>
        <position position="1"/>
    </location>
</feature>
<dbReference type="AlphaFoldDB" id="A0A091RQZ6"/>
<feature type="compositionally biased region" description="Low complexity" evidence="1">
    <location>
        <begin position="80"/>
        <end position="91"/>
    </location>
</feature>
<reference evidence="2 3" key="1">
    <citation type="submission" date="2014-04" db="EMBL/GenBank/DDBJ databases">
        <title>Genome evolution of avian class.</title>
        <authorList>
            <person name="Zhang G."/>
            <person name="Li C."/>
        </authorList>
    </citation>
    <scope>NUCLEOTIDE SEQUENCE [LARGE SCALE GENOMIC DNA]</scope>
    <source>
        <strain evidence="2">BGI_N333</strain>
    </source>
</reference>
<proteinExistence type="predicted"/>
<feature type="compositionally biased region" description="Basic and acidic residues" evidence="1">
    <location>
        <begin position="19"/>
        <end position="31"/>
    </location>
</feature>
<dbReference type="Proteomes" id="UP000053840">
    <property type="component" value="Unassembled WGS sequence"/>
</dbReference>
<gene>
    <name evidence="2" type="ORF">N333_01223</name>
</gene>
<feature type="compositionally biased region" description="Basic and acidic residues" evidence="1">
    <location>
        <begin position="40"/>
        <end position="50"/>
    </location>
</feature>
<keyword evidence="3" id="KW-1185">Reference proteome</keyword>
<organism evidence="2 3">
    <name type="scientific">Nestor notabilis</name>
    <name type="common">Kea</name>
    <dbReference type="NCBI Taxonomy" id="176057"/>
    <lineage>
        <taxon>Eukaryota</taxon>
        <taxon>Metazoa</taxon>
        <taxon>Chordata</taxon>
        <taxon>Craniata</taxon>
        <taxon>Vertebrata</taxon>
        <taxon>Euteleostomi</taxon>
        <taxon>Archelosauria</taxon>
        <taxon>Archosauria</taxon>
        <taxon>Dinosauria</taxon>
        <taxon>Saurischia</taxon>
        <taxon>Theropoda</taxon>
        <taxon>Coelurosauria</taxon>
        <taxon>Aves</taxon>
        <taxon>Neognathae</taxon>
        <taxon>Neoaves</taxon>
        <taxon>Telluraves</taxon>
        <taxon>Australaves</taxon>
        <taxon>Psittaciformes</taxon>
        <taxon>Psittacidae</taxon>
        <taxon>Nestor</taxon>
    </lineage>
</organism>
<evidence type="ECO:0000256" key="1">
    <source>
        <dbReference type="SAM" id="MobiDB-lite"/>
    </source>
</evidence>